<sequence>MHTPKSDPKDSNAVDRSQEVLIPTMQALMADKSKKFDETNNMHVTPDNFRRASVHVISKTKKFKKTPKRSIKRKRFKWRIRKEKLKSDSEDMCSWLVS</sequence>
<comment type="caution">
    <text evidence="1">The sequence shown here is derived from an EMBL/GenBank/DDBJ whole genome shotgun (WGS) entry which is preliminary data.</text>
</comment>
<reference evidence="1 2" key="1">
    <citation type="journal article" date="2018" name="Front. Plant Sci.">
        <title>Red Clover (Trifolium pratense) and Zigzag Clover (T. medium) - A Picture of Genomic Similarities and Differences.</title>
        <authorList>
            <person name="Dluhosova J."/>
            <person name="Istvanek J."/>
            <person name="Nedelnik J."/>
            <person name="Repkova J."/>
        </authorList>
    </citation>
    <scope>NUCLEOTIDE SEQUENCE [LARGE SCALE GENOMIC DNA]</scope>
    <source>
        <strain evidence="2">cv. 10/8</strain>
        <tissue evidence="1">Leaf</tissue>
    </source>
</reference>
<dbReference type="EMBL" id="LXQA010287684">
    <property type="protein sequence ID" value="MCI41084.1"/>
    <property type="molecule type" value="Genomic_DNA"/>
</dbReference>
<accession>A0A392RYC7</accession>
<feature type="non-terminal residue" evidence="1">
    <location>
        <position position="98"/>
    </location>
</feature>
<dbReference type="Proteomes" id="UP000265520">
    <property type="component" value="Unassembled WGS sequence"/>
</dbReference>
<dbReference type="AlphaFoldDB" id="A0A392RYC7"/>
<evidence type="ECO:0000313" key="1">
    <source>
        <dbReference type="EMBL" id="MCI41084.1"/>
    </source>
</evidence>
<protein>
    <submittedName>
        <fullName evidence="1">Uncharacterized protein</fullName>
    </submittedName>
</protein>
<proteinExistence type="predicted"/>
<keyword evidence="2" id="KW-1185">Reference proteome</keyword>
<name>A0A392RYC7_9FABA</name>
<organism evidence="1 2">
    <name type="scientific">Trifolium medium</name>
    <dbReference type="NCBI Taxonomy" id="97028"/>
    <lineage>
        <taxon>Eukaryota</taxon>
        <taxon>Viridiplantae</taxon>
        <taxon>Streptophyta</taxon>
        <taxon>Embryophyta</taxon>
        <taxon>Tracheophyta</taxon>
        <taxon>Spermatophyta</taxon>
        <taxon>Magnoliopsida</taxon>
        <taxon>eudicotyledons</taxon>
        <taxon>Gunneridae</taxon>
        <taxon>Pentapetalae</taxon>
        <taxon>rosids</taxon>
        <taxon>fabids</taxon>
        <taxon>Fabales</taxon>
        <taxon>Fabaceae</taxon>
        <taxon>Papilionoideae</taxon>
        <taxon>50 kb inversion clade</taxon>
        <taxon>NPAAA clade</taxon>
        <taxon>Hologalegina</taxon>
        <taxon>IRL clade</taxon>
        <taxon>Trifolieae</taxon>
        <taxon>Trifolium</taxon>
    </lineage>
</organism>
<evidence type="ECO:0000313" key="2">
    <source>
        <dbReference type="Proteomes" id="UP000265520"/>
    </source>
</evidence>